<accession>A0A4R4GHY6</accession>
<dbReference type="AlphaFoldDB" id="A0A4R4GHY6"/>
<dbReference type="Proteomes" id="UP001055104">
    <property type="component" value="Unassembled WGS sequence"/>
</dbReference>
<keyword evidence="6" id="KW-0378">Hydrolase</keyword>
<evidence type="ECO:0000259" key="4">
    <source>
        <dbReference type="Pfam" id="PF01420"/>
    </source>
</evidence>
<keyword evidence="3" id="KW-0238">DNA-binding</keyword>
<dbReference type="KEGG" id="bdo:EL88_18425"/>
<dbReference type="Proteomes" id="UP000294527">
    <property type="component" value="Unassembled WGS sequence"/>
</dbReference>
<organism evidence="6 7">
    <name type="scientific">Phocaeicola dorei</name>
    <dbReference type="NCBI Taxonomy" id="357276"/>
    <lineage>
        <taxon>Bacteria</taxon>
        <taxon>Pseudomonadati</taxon>
        <taxon>Bacteroidota</taxon>
        <taxon>Bacteroidia</taxon>
        <taxon>Bacteroidales</taxon>
        <taxon>Bacteroidaceae</taxon>
        <taxon>Phocaeicola</taxon>
    </lineage>
</organism>
<dbReference type="GO" id="GO:0003677">
    <property type="term" value="F:DNA binding"/>
    <property type="evidence" value="ECO:0007669"/>
    <property type="project" value="UniProtKB-KW"/>
</dbReference>
<dbReference type="InterPro" id="IPR052021">
    <property type="entry name" value="Type-I_RS_S_subunit"/>
</dbReference>
<protein>
    <submittedName>
        <fullName evidence="6">Restriction endonuclease subunit S</fullName>
    </submittedName>
</protein>
<dbReference type="EMBL" id="SLTU01000001">
    <property type="protein sequence ID" value="TDA76382.1"/>
    <property type="molecule type" value="Genomic_DNA"/>
</dbReference>
<dbReference type="GO" id="GO:0009307">
    <property type="term" value="P:DNA restriction-modification system"/>
    <property type="evidence" value="ECO:0007669"/>
    <property type="project" value="UniProtKB-KW"/>
</dbReference>
<feature type="domain" description="Type I restriction modification DNA specificity" evidence="4">
    <location>
        <begin position="322"/>
        <end position="426"/>
    </location>
</feature>
<name>A0A4R4GHY6_9BACT</name>
<comment type="caution">
    <text evidence="6">The sequence shown here is derived from an EMBL/GenBank/DDBJ whole genome shotgun (WGS) entry which is preliminary data.</text>
</comment>
<reference evidence="5" key="2">
    <citation type="submission" date="2022-01" db="EMBL/GenBank/DDBJ databases">
        <title>Novel bile acid biosynthetic pathways are enriched in the microbiome of centenarians.</title>
        <authorList>
            <person name="Sato Y."/>
            <person name="Atarashi K."/>
            <person name="Plichta R.D."/>
            <person name="Arai Y."/>
            <person name="Sasajima S."/>
            <person name="Kearney M.S."/>
            <person name="Suda W."/>
            <person name="Takeshita K."/>
            <person name="Sasaki T."/>
            <person name="Okamoto S."/>
            <person name="Skelly N.A."/>
            <person name="Okamura Y."/>
            <person name="Vlamakis H."/>
            <person name="Li Y."/>
            <person name="Tanoue T."/>
            <person name="Takei H."/>
            <person name="Nittono H."/>
            <person name="Narushima S."/>
            <person name="Irie J."/>
            <person name="Itoh H."/>
            <person name="Moriya K."/>
            <person name="Sugiura Y."/>
            <person name="Suematsu M."/>
            <person name="Moritoki N."/>
            <person name="Shibata S."/>
            <person name="Littman R.D."/>
            <person name="Fischbach A.M."/>
            <person name="Uwamino Y."/>
            <person name="Inoue T."/>
            <person name="Honda A."/>
            <person name="Hattori M."/>
            <person name="Murai T."/>
            <person name="Xavier J.R."/>
            <person name="Hirose N."/>
            <person name="Honda K."/>
        </authorList>
    </citation>
    <scope>NUCLEOTIDE SEQUENCE</scope>
    <source>
        <strain evidence="5">CE91-St7</strain>
    </source>
</reference>
<dbReference type="REBASE" id="618827">
    <property type="entry name" value="S.Pdo1047ORF8450P"/>
</dbReference>
<evidence type="ECO:0000313" key="7">
    <source>
        <dbReference type="Proteomes" id="UP000294527"/>
    </source>
</evidence>
<dbReference type="Gene3D" id="3.90.220.20">
    <property type="entry name" value="DNA methylase specificity domains"/>
    <property type="match status" value="2"/>
</dbReference>
<keyword evidence="6" id="KW-0255">Endonuclease</keyword>
<gene>
    <name evidence="5" type="ORF">CE91St7_21760</name>
    <name evidence="6" type="ORF">E1I98_08445</name>
</gene>
<dbReference type="SUPFAM" id="SSF116734">
    <property type="entry name" value="DNA methylase specificity domain"/>
    <property type="match status" value="2"/>
</dbReference>
<dbReference type="InterPro" id="IPR000055">
    <property type="entry name" value="Restrct_endonuc_typeI_TRD"/>
</dbReference>
<dbReference type="InterPro" id="IPR044946">
    <property type="entry name" value="Restrct_endonuc_typeI_TRD_sf"/>
</dbReference>
<dbReference type="RefSeq" id="WP_051926302.1">
    <property type="nucleotide sequence ID" value="NZ_BQOA01000001.1"/>
</dbReference>
<reference evidence="6 7" key="1">
    <citation type="journal article" date="2019" name="Nat. Microbiol.">
        <title>Genomic variation and strain-specific functional adaptation in the human gut microbiome during early life.</title>
        <authorList>
            <person name="Vatanen T."/>
            <person name="Plichta D.R."/>
            <person name="Somani J."/>
            <person name="Munch P.C."/>
            <person name="Arthur T.D."/>
            <person name="Hall A.B."/>
            <person name="Rudolf S."/>
            <person name="Oakeley E.J."/>
            <person name="Ke X."/>
            <person name="Young R.A."/>
            <person name="Haiser H.J."/>
            <person name="Kolde R."/>
            <person name="Yassour M."/>
            <person name="Luopajarvi K."/>
            <person name="Siljander H."/>
            <person name="Virtanen S.M."/>
            <person name="Ilonen J."/>
            <person name="Uibo R."/>
            <person name="Tillmann V."/>
            <person name="Mokurov S."/>
            <person name="Dorshakova N."/>
            <person name="Porter J.A."/>
            <person name="McHardy A.C."/>
            <person name="Lahdesmaki H."/>
            <person name="Vlamakis H."/>
            <person name="Huttenhower C."/>
            <person name="Knip M."/>
            <person name="Xavier R.J."/>
        </authorList>
    </citation>
    <scope>NUCLEOTIDE SEQUENCE [LARGE SCALE GENOMIC DNA]</scope>
    <source>
        <strain evidence="6 7">RJX1047</strain>
    </source>
</reference>
<evidence type="ECO:0000256" key="2">
    <source>
        <dbReference type="ARBA" id="ARBA00022747"/>
    </source>
</evidence>
<dbReference type="PANTHER" id="PTHR30408">
    <property type="entry name" value="TYPE-1 RESTRICTION ENZYME ECOKI SPECIFICITY PROTEIN"/>
    <property type="match status" value="1"/>
</dbReference>
<dbReference type="GO" id="GO:0004519">
    <property type="term" value="F:endonuclease activity"/>
    <property type="evidence" value="ECO:0007669"/>
    <property type="project" value="UniProtKB-KW"/>
</dbReference>
<proteinExistence type="inferred from homology"/>
<evidence type="ECO:0000256" key="3">
    <source>
        <dbReference type="ARBA" id="ARBA00023125"/>
    </source>
</evidence>
<sequence length="457" mass="52161">MVTTNIIHISDAINSRLDPHQFNQERMIMLKRIYASRQWCKLKDIVINVKTTTQTLSDKDIYIGLENITSNTGEYFPTEEKQSISSAAVFKRGDILFPKLRPYLNKVYRAEFDGKCSTEFHIFKAKGINPDFLTIILRSNIVLAQTKHLMTGNTLPRLQTTDIENLVLPIIQHEEQERIIRIYKKGLNDKFGNDKKAKLLLGDIDSFILKTLGVILPSRDTYAKKNKVTLSQLIGNRYDPYYHNEYFEEAFKHLKETSNYNLVRLRDISVLITSGITPKSGGDDYTDSEHGIAFIRSGNIDIMGEVDFDNLLYIKHEVHDTRMKSSKVQEGDIMIAIVGATIGQVGIFHSSREANINQAIALVRLKDGYNPEYIKEVIKSSIGQLNLDRLKRPVARANINLEEISTMLIPVPEIEVQDEIVKSIVSIRQQAKRLQKEGVELLEKTKQEIENIILGNL</sequence>
<evidence type="ECO:0000313" key="5">
    <source>
        <dbReference type="EMBL" id="GKH81292.1"/>
    </source>
</evidence>
<evidence type="ECO:0000256" key="1">
    <source>
        <dbReference type="ARBA" id="ARBA00010923"/>
    </source>
</evidence>
<dbReference type="EMBL" id="BQOB01000001">
    <property type="protein sequence ID" value="GKH81292.1"/>
    <property type="molecule type" value="Genomic_DNA"/>
</dbReference>
<dbReference type="PANTHER" id="PTHR30408:SF12">
    <property type="entry name" value="TYPE I RESTRICTION ENZYME MJAVIII SPECIFICITY SUBUNIT"/>
    <property type="match status" value="1"/>
</dbReference>
<dbReference type="Pfam" id="PF01420">
    <property type="entry name" value="Methylase_S"/>
    <property type="match status" value="1"/>
</dbReference>
<evidence type="ECO:0000313" key="6">
    <source>
        <dbReference type="EMBL" id="TDA76382.1"/>
    </source>
</evidence>
<comment type="similarity">
    <text evidence="1">Belongs to the type-I restriction system S methylase family.</text>
</comment>
<keyword evidence="6" id="KW-0540">Nuclease</keyword>
<keyword evidence="2" id="KW-0680">Restriction system</keyword>